<protein>
    <submittedName>
        <fullName evidence="1">Uncharacterized protein</fullName>
    </submittedName>
</protein>
<keyword evidence="2" id="KW-1185">Reference proteome</keyword>
<sequence>QRGRKKERKEVLTMSQMGKGTLRRRWELSEVTEGTPAHQRMENSQGSFTVYRFTLRLGDMQDPTKPLSCHQLIPGTQCKTWTSPSSQQEQGAPKGCSRAGVLAAMLHPRPGFGEN</sequence>
<dbReference type="Ensembl" id="ENSJHYT00000025680.1">
    <property type="protein sequence ID" value="ENSJHYP00000021287.1"/>
    <property type="gene ID" value="ENSJHYG00000016108.1"/>
</dbReference>
<reference evidence="1" key="1">
    <citation type="submission" date="2025-08" db="UniProtKB">
        <authorList>
            <consortium name="Ensembl"/>
        </authorList>
    </citation>
    <scope>IDENTIFICATION</scope>
</reference>
<evidence type="ECO:0000313" key="1">
    <source>
        <dbReference type="Ensembl" id="ENSJHYP00000021287.1"/>
    </source>
</evidence>
<name>A0A8C5JKM1_JUNHY</name>
<accession>A0A8C5JKM1</accession>
<organism evidence="1 2">
    <name type="scientific">Junco hyemalis</name>
    <name type="common">Dark-eyed junco</name>
    <dbReference type="NCBI Taxonomy" id="40217"/>
    <lineage>
        <taxon>Eukaryota</taxon>
        <taxon>Metazoa</taxon>
        <taxon>Chordata</taxon>
        <taxon>Craniata</taxon>
        <taxon>Vertebrata</taxon>
        <taxon>Euteleostomi</taxon>
        <taxon>Archelosauria</taxon>
        <taxon>Archosauria</taxon>
        <taxon>Dinosauria</taxon>
        <taxon>Saurischia</taxon>
        <taxon>Theropoda</taxon>
        <taxon>Coelurosauria</taxon>
        <taxon>Aves</taxon>
        <taxon>Neognathae</taxon>
        <taxon>Neoaves</taxon>
        <taxon>Telluraves</taxon>
        <taxon>Australaves</taxon>
        <taxon>Passeriformes</taxon>
        <taxon>Passerellidae</taxon>
        <taxon>Junco</taxon>
    </lineage>
</organism>
<reference evidence="1" key="2">
    <citation type="submission" date="2025-09" db="UniProtKB">
        <authorList>
            <consortium name="Ensembl"/>
        </authorList>
    </citation>
    <scope>IDENTIFICATION</scope>
</reference>
<dbReference type="Proteomes" id="UP000694408">
    <property type="component" value="Unplaced"/>
</dbReference>
<dbReference type="AlphaFoldDB" id="A0A8C5JKM1"/>
<proteinExistence type="predicted"/>
<evidence type="ECO:0000313" key="2">
    <source>
        <dbReference type="Proteomes" id="UP000694408"/>
    </source>
</evidence>